<gene>
    <name evidence="2" type="ORF">E3J48_08000</name>
</gene>
<name>A0A523VXI6_UNCAE</name>
<feature type="domain" description="YjeF N-terminal" evidence="1">
    <location>
        <begin position="9"/>
        <end position="104"/>
    </location>
</feature>
<dbReference type="Gene3D" id="3.40.50.10260">
    <property type="entry name" value="YjeF N-terminal domain"/>
    <property type="match status" value="1"/>
</dbReference>
<comment type="caution">
    <text evidence="2">The sequence shown here is derived from an EMBL/GenBank/DDBJ whole genome shotgun (WGS) entry which is preliminary data.</text>
</comment>
<evidence type="ECO:0000313" key="3">
    <source>
        <dbReference type="Proteomes" id="UP000319130"/>
    </source>
</evidence>
<sequence>MKIVSAQEMQGIDTQAIEKLKIPSIVLMENAGYGVLQVIEKEYFPPRDRSITIFSGPGNNGGDGMVVARHLFNRGARVRVLLLTEKAKIRGDAAINLEIILNMG</sequence>
<dbReference type="SUPFAM" id="SSF64153">
    <property type="entry name" value="YjeF N-terminal domain-like"/>
    <property type="match status" value="1"/>
</dbReference>
<accession>A0A523VXI6</accession>
<reference evidence="2 3" key="1">
    <citation type="submission" date="2019-03" db="EMBL/GenBank/DDBJ databases">
        <title>Metabolic potential of uncultured bacteria and archaea associated with petroleum seepage in deep-sea sediments.</title>
        <authorList>
            <person name="Dong X."/>
            <person name="Hubert C."/>
        </authorList>
    </citation>
    <scope>NUCLEOTIDE SEQUENCE [LARGE SCALE GENOMIC DNA]</scope>
    <source>
        <strain evidence="2">E29_bin52</strain>
    </source>
</reference>
<dbReference type="EMBL" id="SOIZ01000368">
    <property type="protein sequence ID" value="TET59289.1"/>
    <property type="molecule type" value="Genomic_DNA"/>
</dbReference>
<dbReference type="Pfam" id="PF03853">
    <property type="entry name" value="YjeF_N"/>
    <property type="match status" value="1"/>
</dbReference>
<proteinExistence type="predicted"/>
<dbReference type="Proteomes" id="UP000319130">
    <property type="component" value="Unassembled WGS sequence"/>
</dbReference>
<dbReference type="InterPro" id="IPR004443">
    <property type="entry name" value="YjeF_N_dom"/>
</dbReference>
<organism evidence="2 3">
    <name type="scientific">Aerophobetes bacterium</name>
    <dbReference type="NCBI Taxonomy" id="2030807"/>
    <lineage>
        <taxon>Bacteria</taxon>
        <taxon>Candidatus Aerophobota</taxon>
    </lineage>
</organism>
<dbReference type="InterPro" id="IPR036652">
    <property type="entry name" value="YjeF_N_dom_sf"/>
</dbReference>
<evidence type="ECO:0000313" key="2">
    <source>
        <dbReference type="EMBL" id="TET59289.1"/>
    </source>
</evidence>
<feature type="non-terminal residue" evidence="2">
    <location>
        <position position="104"/>
    </location>
</feature>
<dbReference type="PROSITE" id="PS51385">
    <property type="entry name" value="YJEF_N"/>
    <property type="match status" value="1"/>
</dbReference>
<evidence type="ECO:0000259" key="1">
    <source>
        <dbReference type="PROSITE" id="PS51385"/>
    </source>
</evidence>
<protein>
    <submittedName>
        <fullName evidence="2">Bifunctional ADP-dependent NAD(P)H-hydrate dehydratase/NAD(P)H-hydrate epimerase</fullName>
    </submittedName>
</protein>
<dbReference type="AlphaFoldDB" id="A0A523VXI6"/>